<evidence type="ECO:0000313" key="1">
    <source>
        <dbReference type="EMBL" id="AOV07952.1"/>
    </source>
</evidence>
<dbReference type="Pfam" id="PF14398">
    <property type="entry name" value="ATPgrasp_YheCD"/>
    <property type="match status" value="1"/>
</dbReference>
<dbReference type="Proteomes" id="UP000185746">
    <property type="component" value="Chromosome"/>
</dbReference>
<protein>
    <recommendedName>
        <fullName evidence="3">ATP-grasp domain-containing protein</fullName>
    </recommendedName>
</protein>
<sequence length="441" mass="51592">MDIKWMESLKENEVVLSKSLIEKLPKSDVLTIHFGSFKTELIVIQDKHLNKETIGLPINLGSSYSIPTELQYECLLLGGQIYIGPIIAYIVRGRLEDFHDKALSKFIPRFNAYEETKGLIFISTKDSINIEESRMTGFYYSPYKTKEGSKWGYGEFPLPDAIYNRSFLKKSKISMLQEKLGDVIFNSSYLNLDKWRIWRNLSKKRKLKTHLPYTERYSGVNQAKRLLDKYGALYIKARRNSRGRGIFHLSKDCNGFMVRDHKNRLTLLENEKQLKTFLDDNIVYASIVQQPVPYKYGKRVLDFRVYLQKNEQREWTFQGFTTRISKEDSVVTNTVGRDDLLRGEEALATIYKLDKKKVLRIENEMFALVKSAVQVYEERGMHLADIAADIIIDENLHLWLLELQLNYASEKKEYEIPFEIFQKIMVTPFIYAKAITKFRKG</sequence>
<dbReference type="InterPro" id="IPR026838">
    <property type="entry name" value="YheC/D"/>
</dbReference>
<dbReference type="EMBL" id="CP017560">
    <property type="protein sequence ID" value="AOV07952.1"/>
    <property type="molecule type" value="Genomic_DNA"/>
</dbReference>
<proteinExistence type="predicted"/>
<gene>
    <name evidence="1" type="ORF">BI350_10660</name>
</gene>
<evidence type="ECO:0000313" key="2">
    <source>
        <dbReference type="Proteomes" id="UP000185746"/>
    </source>
</evidence>
<dbReference type="AlphaFoldDB" id="A0A1D8JGV3"/>
<dbReference type="SUPFAM" id="SSF56059">
    <property type="entry name" value="Glutathione synthetase ATP-binding domain-like"/>
    <property type="match status" value="1"/>
</dbReference>
<organism evidence="1 2">
    <name type="scientific">Sporosarcina ureilytica</name>
    <dbReference type="NCBI Taxonomy" id="298596"/>
    <lineage>
        <taxon>Bacteria</taxon>
        <taxon>Bacillati</taxon>
        <taxon>Bacillota</taxon>
        <taxon>Bacilli</taxon>
        <taxon>Bacillales</taxon>
        <taxon>Caryophanaceae</taxon>
        <taxon>Sporosarcina</taxon>
    </lineage>
</organism>
<reference evidence="1 2" key="1">
    <citation type="submission" date="2016-09" db="EMBL/GenBank/DDBJ databases">
        <title>Complete genome sequence of the Lysinibacillus sphaericus LMG 22257, a specie of Bacillus with ureolytic activity that can effectively biodeposit calcium carbonate.</title>
        <authorList>
            <person name="Yan W."/>
        </authorList>
    </citation>
    <scope>NUCLEOTIDE SEQUENCE [LARGE SCALE GENOMIC DNA]</scope>
    <source>
        <strain evidence="1 2">LMG 22257</strain>
    </source>
</reference>
<name>A0A1D8JGV3_9BACL</name>
<dbReference type="RefSeq" id="WP_075528100.1">
    <property type="nucleotide sequence ID" value="NZ_CP017560.1"/>
</dbReference>
<keyword evidence="2" id="KW-1185">Reference proteome</keyword>
<dbReference type="KEGG" id="surl:BI350_10660"/>
<evidence type="ECO:0008006" key="3">
    <source>
        <dbReference type="Google" id="ProtNLM"/>
    </source>
</evidence>
<accession>A0A1D8JGV3</accession>